<reference evidence="1 2" key="1">
    <citation type="journal article" date="2013" name="Genome Announc.">
        <title>Complete genome sequence of Simiduia agarivorans SA1(T), a marine bacterium able to degrade a variety of polysaccharides.</title>
        <authorList>
            <person name="Lin S.Y."/>
            <person name="Shieh W.Y."/>
            <person name="Chen J.S."/>
            <person name="Tang S.L."/>
        </authorList>
    </citation>
    <scope>NUCLEOTIDE SEQUENCE [LARGE SCALE GENOMIC DNA]</scope>
    <source>
        <strain evidence="2">DSM 21679 / JCM 13881 / BCRC 17597 / SA1</strain>
    </source>
</reference>
<sequence>MQVNGASASASSVLNEGLRGLQNAQKEILRSAEDIANANVRPAQGAEAAGELAPEQQVNESQDITEPLINLRRQEQLFNASAQIVKTADETLGSLLDVKA</sequence>
<dbReference type="EMBL" id="CP003746">
    <property type="protein sequence ID" value="AFU99172.1"/>
    <property type="molecule type" value="Genomic_DNA"/>
</dbReference>
<dbReference type="Proteomes" id="UP000000466">
    <property type="component" value="Chromosome"/>
</dbReference>
<accession>K4KZ46</accession>
<dbReference type="AlphaFoldDB" id="K4KZ46"/>
<evidence type="ECO:0000313" key="2">
    <source>
        <dbReference type="Proteomes" id="UP000000466"/>
    </source>
</evidence>
<evidence type="ECO:0000313" key="1">
    <source>
        <dbReference type="EMBL" id="AFU99172.1"/>
    </source>
</evidence>
<dbReference type="STRING" id="1117647.M5M_09955"/>
<proteinExistence type="predicted"/>
<name>K4KZ46_SIMAS</name>
<organism evidence="1 2">
    <name type="scientific">Simiduia agarivorans (strain DSM 21679 / JCM 13881 / BCRC 17597 / SA1)</name>
    <dbReference type="NCBI Taxonomy" id="1117647"/>
    <lineage>
        <taxon>Bacteria</taxon>
        <taxon>Pseudomonadati</taxon>
        <taxon>Pseudomonadota</taxon>
        <taxon>Gammaproteobacteria</taxon>
        <taxon>Cellvibrionales</taxon>
        <taxon>Cellvibrionaceae</taxon>
        <taxon>Simiduia</taxon>
    </lineage>
</organism>
<dbReference type="HOGENOM" id="CLU_179399_0_0_6"/>
<dbReference type="RefSeq" id="WP_015047336.1">
    <property type="nucleotide sequence ID" value="NC_018868.3"/>
</dbReference>
<dbReference type="OrthoDB" id="5705747at2"/>
<evidence type="ECO:0008006" key="3">
    <source>
        <dbReference type="Google" id="ProtNLM"/>
    </source>
</evidence>
<protein>
    <recommendedName>
        <fullName evidence="3">Flagellar basal-body/hook protein C-terminal domain-containing protein</fullName>
    </recommendedName>
</protein>
<dbReference type="KEGG" id="saga:M5M_09955"/>
<keyword evidence="2" id="KW-1185">Reference proteome</keyword>
<gene>
    <name evidence="1" type="ordered locus">M5M_09955</name>
</gene>